<organism evidence="6 7">
    <name type="scientific">Corallococcus carmarthensis</name>
    <dbReference type="NCBI Taxonomy" id="2316728"/>
    <lineage>
        <taxon>Bacteria</taxon>
        <taxon>Pseudomonadati</taxon>
        <taxon>Myxococcota</taxon>
        <taxon>Myxococcia</taxon>
        <taxon>Myxococcales</taxon>
        <taxon>Cystobacterineae</taxon>
        <taxon>Myxococcaceae</taxon>
        <taxon>Corallococcus</taxon>
    </lineage>
</organism>
<accession>A0A3A8JRD7</accession>
<dbReference type="SUPFAM" id="SSF53850">
    <property type="entry name" value="Periplasmic binding protein-like II"/>
    <property type="match status" value="1"/>
</dbReference>
<sequence>MTHLRTLLAALCLCAVGLLPVPSFAATELVLWHAYRAEEKAALEKVVAEYNKANEGKVKVTTLAVPYDAYADKISATVPRGKGPDLFIFAQDRLGGWIEAGNTVEPIDFFLDDATKKRFIPTTMEAMTYRGTAYGLPLNYKVITLIYNKKLVPTPPKTSGEMVTMAKKLTDAKAGRFGLAYAYNDFYYHAAVMNGFGGGVFDAKNAPTMNSPANVKSVEQVLKWKNKDGILPAEPSSALITSLFNEGKAAMVFSGPWFLGEVDKSVEYGLARLPTLDENKGTPMKPWMTVEGVYVAAPSKNKEAAYDFAKFLTDAGPAKTLALEGRQSPANQSVYQDAKVAADPLLKAMKDQVDVAVPMPNLPEMSMVWTPATSAMNTVFKNTATPKAALDGAQKSVAKDVAGLRKK</sequence>
<evidence type="ECO:0000313" key="6">
    <source>
        <dbReference type="EMBL" id="RKG98347.1"/>
    </source>
</evidence>
<feature type="chain" id="PRO_5039909277" evidence="5">
    <location>
        <begin position="26"/>
        <end position="407"/>
    </location>
</feature>
<dbReference type="PANTHER" id="PTHR30061:SF50">
    <property type="entry name" value="MALTOSE_MALTODEXTRIN-BINDING PERIPLASMIC PROTEIN"/>
    <property type="match status" value="1"/>
</dbReference>
<dbReference type="Pfam" id="PF01547">
    <property type="entry name" value="SBP_bac_1"/>
    <property type="match status" value="1"/>
</dbReference>
<dbReference type="GO" id="GO:0042956">
    <property type="term" value="P:maltodextrin transmembrane transport"/>
    <property type="evidence" value="ECO:0007669"/>
    <property type="project" value="TreeGrafter"/>
</dbReference>
<keyword evidence="4 5" id="KW-0732">Signal</keyword>
<evidence type="ECO:0000256" key="5">
    <source>
        <dbReference type="SAM" id="SignalP"/>
    </source>
</evidence>
<protein>
    <submittedName>
        <fullName evidence="6">Extracellular solute-binding protein</fullName>
    </submittedName>
</protein>
<dbReference type="AlphaFoldDB" id="A0A3A8JRD7"/>
<dbReference type="GO" id="GO:0055052">
    <property type="term" value="C:ATP-binding cassette (ABC) transporter complex, substrate-binding subunit-containing"/>
    <property type="evidence" value="ECO:0007669"/>
    <property type="project" value="TreeGrafter"/>
</dbReference>
<evidence type="ECO:0000256" key="1">
    <source>
        <dbReference type="ARBA" id="ARBA00008520"/>
    </source>
</evidence>
<gene>
    <name evidence="6" type="ORF">D7X32_29860</name>
</gene>
<evidence type="ECO:0000256" key="4">
    <source>
        <dbReference type="ARBA" id="ARBA00022729"/>
    </source>
</evidence>
<comment type="caution">
    <text evidence="6">The sequence shown here is derived from an EMBL/GenBank/DDBJ whole genome shotgun (WGS) entry which is preliminary data.</text>
</comment>
<keyword evidence="3" id="KW-0762">Sugar transport</keyword>
<evidence type="ECO:0000313" key="7">
    <source>
        <dbReference type="Proteomes" id="UP000268313"/>
    </source>
</evidence>
<dbReference type="GO" id="GO:0015768">
    <property type="term" value="P:maltose transport"/>
    <property type="evidence" value="ECO:0007669"/>
    <property type="project" value="TreeGrafter"/>
</dbReference>
<dbReference type="InterPro" id="IPR006060">
    <property type="entry name" value="Maltose/Cyclodextrin-bd"/>
</dbReference>
<dbReference type="OrthoDB" id="9766758at2"/>
<keyword evidence="2" id="KW-0813">Transport</keyword>
<dbReference type="PRINTS" id="PR00181">
    <property type="entry name" value="MALTOSEBP"/>
</dbReference>
<dbReference type="InterPro" id="IPR006059">
    <property type="entry name" value="SBP"/>
</dbReference>
<comment type="similarity">
    <text evidence="1">Belongs to the bacterial solute-binding protein 1 family.</text>
</comment>
<proteinExistence type="inferred from homology"/>
<evidence type="ECO:0000256" key="2">
    <source>
        <dbReference type="ARBA" id="ARBA00022448"/>
    </source>
</evidence>
<name>A0A3A8JRD7_9BACT</name>
<dbReference type="GO" id="GO:1901982">
    <property type="term" value="F:maltose binding"/>
    <property type="evidence" value="ECO:0007669"/>
    <property type="project" value="TreeGrafter"/>
</dbReference>
<dbReference type="GO" id="GO:0015144">
    <property type="term" value="F:carbohydrate transmembrane transporter activity"/>
    <property type="evidence" value="ECO:0007669"/>
    <property type="project" value="InterPro"/>
</dbReference>
<dbReference type="RefSeq" id="WP_120605962.1">
    <property type="nucleotide sequence ID" value="NZ_JABFJX010000110.1"/>
</dbReference>
<evidence type="ECO:0000256" key="3">
    <source>
        <dbReference type="ARBA" id="ARBA00022597"/>
    </source>
</evidence>
<dbReference type="PANTHER" id="PTHR30061">
    <property type="entry name" value="MALTOSE-BINDING PERIPLASMIC PROTEIN"/>
    <property type="match status" value="1"/>
</dbReference>
<dbReference type="Gene3D" id="3.40.190.10">
    <property type="entry name" value="Periplasmic binding protein-like II"/>
    <property type="match status" value="2"/>
</dbReference>
<feature type="signal peptide" evidence="5">
    <location>
        <begin position="1"/>
        <end position="25"/>
    </location>
</feature>
<dbReference type="Proteomes" id="UP000268313">
    <property type="component" value="Unassembled WGS sequence"/>
</dbReference>
<dbReference type="EMBL" id="RAWE01000145">
    <property type="protein sequence ID" value="RKG98347.1"/>
    <property type="molecule type" value="Genomic_DNA"/>
</dbReference>
<reference evidence="7" key="1">
    <citation type="submission" date="2018-09" db="EMBL/GenBank/DDBJ databases">
        <authorList>
            <person name="Livingstone P.G."/>
            <person name="Whitworth D.E."/>
        </authorList>
    </citation>
    <scope>NUCLEOTIDE SEQUENCE [LARGE SCALE GENOMIC DNA]</scope>
    <source>
        <strain evidence="7">CA043D</strain>
    </source>
</reference>
<keyword evidence="7" id="KW-1185">Reference proteome</keyword>